<sequence length="101" mass="10722">MKIRADFAKAGWSLERDLGRRLRYADAISLHEAMSVDPSTYTGASALGLAFPMTATDITILHAIGANGLVDTSDDSGNPDDAAAPTEIRDAEPHESALFSM</sequence>
<protein>
    <submittedName>
        <fullName evidence="2">Uncharacterized protein</fullName>
    </submittedName>
</protein>
<evidence type="ECO:0000313" key="4">
    <source>
        <dbReference type="Proteomes" id="UP000432196"/>
    </source>
</evidence>
<dbReference type="Proteomes" id="UP000467387">
    <property type="component" value="Unassembled WGS sequence"/>
</dbReference>
<comment type="caution">
    <text evidence="2">The sequence shown here is derived from an EMBL/GenBank/DDBJ whole genome shotgun (WGS) entry which is preliminary data.</text>
</comment>
<dbReference type="RefSeq" id="WP_080826417.1">
    <property type="nucleotide sequence ID" value="NZ_CP043002.1"/>
</dbReference>
<gene>
    <name evidence="3" type="ORF">GBI83_08680</name>
    <name evidence="2" type="ORF">GBI87_08780</name>
</gene>
<name>A0A1V8REJ4_BIFLN</name>
<evidence type="ECO:0000313" key="2">
    <source>
        <dbReference type="EMBL" id="KAB7056543.1"/>
    </source>
</evidence>
<reference evidence="4 5" key="1">
    <citation type="journal article" date="2019" name="Nat. Med.">
        <title>A library of human gut bacterial isolates paired with longitudinal multiomics data enables mechanistic microbiome research.</title>
        <authorList>
            <person name="Poyet M."/>
            <person name="Groussin M."/>
            <person name="Gibbons S.M."/>
            <person name="Avila-Pacheco J."/>
            <person name="Jiang X."/>
            <person name="Kearney S.M."/>
            <person name="Perrotta A.R."/>
            <person name="Berdy B."/>
            <person name="Zhao S."/>
            <person name="Lieberman T.D."/>
            <person name="Swanson P.K."/>
            <person name="Smith M."/>
            <person name="Roesemann S."/>
            <person name="Alexander J.E."/>
            <person name="Rich S.A."/>
            <person name="Livny J."/>
            <person name="Vlamakis H."/>
            <person name="Clish C."/>
            <person name="Bullock K."/>
            <person name="Deik A."/>
            <person name="Scott J."/>
            <person name="Pierce K.A."/>
            <person name="Xavier R.J."/>
            <person name="Alm E.J."/>
        </authorList>
    </citation>
    <scope>NUCLEOTIDE SEQUENCE [LARGE SCALE GENOMIC DNA]</scope>
    <source>
        <strain evidence="3 4">BIOML-A201</strain>
        <strain evidence="2 5">BIOML-A210</strain>
    </source>
</reference>
<proteinExistence type="predicted"/>
<organism evidence="2 5">
    <name type="scientific">Bifidobacterium longum</name>
    <dbReference type="NCBI Taxonomy" id="216816"/>
    <lineage>
        <taxon>Bacteria</taxon>
        <taxon>Bacillati</taxon>
        <taxon>Actinomycetota</taxon>
        <taxon>Actinomycetes</taxon>
        <taxon>Bifidobacteriales</taxon>
        <taxon>Bifidobacteriaceae</taxon>
        <taxon>Bifidobacterium</taxon>
    </lineage>
</organism>
<evidence type="ECO:0000313" key="3">
    <source>
        <dbReference type="EMBL" id="KAB7071902.1"/>
    </source>
</evidence>
<feature type="region of interest" description="Disordered" evidence="1">
    <location>
        <begin position="71"/>
        <end position="101"/>
    </location>
</feature>
<dbReference type="Proteomes" id="UP000432196">
    <property type="component" value="Unassembled WGS sequence"/>
</dbReference>
<evidence type="ECO:0000313" key="5">
    <source>
        <dbReference type="Proteomes" id="UP000467387"/>
    </source>
</evidence>
<accession>A0A1V8REJ4</accession>
<dbReference type="EMBL" id="WDWU01000012">
    <property type="protein sequence ID" value="KAB7056543.1"/>
    <property type="molecule type" value="Genomic_DNA"/>
</dbReference>
<dbReference type="EMBL" id="WDWL01000011">
    <property type="protein sequence ID" value="KAB7071902.1"/>
    <property type="molecule type" value="Genomic_DNA"/>
</dbReference>
<evidence type="ECO:0000256" key="1">
    <source>
        <dbReference type="SAM" id="MobiDB-lite"/>
    </source>
</evidence>
<dbReference type="AlphaFoldDB" id="A0A1V8REJ4"/>